<sequence length="435" mass="50793">MIFVKELEKYNINYLKSIFLNDSSIIEYLISKKILIKYDSGFYSFDYVGILLYKDEVIFSLPKYTQKSNYKDKAVKLLQLFGQYTKREKLEEEELETFGAIDSTTSYNMLSTIIFILNDYIENGVYTNEKSVNELNGNSEINWQKTIDDVMPILSNGNVLYLDYYTDTYITDDENYFMQLHKYIINECTKKLDSYGLIEYFGFSRFEFDVDENTLGSPNYITTKLNNELSIQFVSRKQILLKAMISFINNVIINSDNNFVSFYGTRSFNLVWEKTCGYVLNNKYPILKKLISNPIWTLDGVIEYKAPTLKPDILCVTHNTFAILDAKYYKLEIKNDTIVGHPGVEDVTKQYLYHLAFEAFIRKFNFSNVKNVFLLPTEKNSLSQIGTVKIDFLRSLTLRDILLFEVPAEMIFEMYSKGKKISIESFLNLSIETIE</sequence>
<accession>W6RU38</accession>
<proteinExistence type="predicted"/>
<dbReference type="HOGENOM" id="CLU_027411_0_0_9"/>
<dbReference type="RefSeq" id="WP_044036392.1">
    <property type="nucleotide sequence ID" value="NZ_HG917868.1"/>
</dbReference>
<keyword evidence="1" id="KW-0540">Nuclease</keyword>
<dbReference type="Pfam" id="PF09563">
    <property type="entry name" value="RE_LlaJI"/>
    <property type="match status" value="1"/>
</dbReference>
<organism evidence="1 2">
    <name type="scientific">Clostridium bornimense</name>
    <dbReference type="NCBI Taxonomy" id="1216932"/>
    <lineage>
        <taxon>Bacteria</taxon>
        <taxon>Bacillati</taxon>
        <taxon>Bacillota</taxon>
        <taxon>Clostridia</taxon>
        <taxon>Eubacteriales</taxon>
        <taxon>Clostridiaceae</taxon>
        <taxon>Clostridium</taxon>
    </lineage>
</organism>
<dbReference type="REBASE" id="78799">
    <property type="entry name" value="R2.CspM240ORF645P"/>
</dbReference>
<keyword evidence="2" id="KW-1185">Reference proteome</keyword>
<dbReference type="InterPro" id="IPR018579">
    <property type="entry name" value="Restrct_endonuc_II_LlaJI"/>
</dbReference>
<keyword evidence="1" id="KW-0378">Hydrolase</keyword>
<dbReference type="eggNOG" id="ENOG502ZBUR">
    <property type="taxonomic scope" value="Bacteria"/>
</dbReference>
<reference evidence="1 2" key="1">
    <citation type="submission" date="2013-11" db="EMBL/GenBank/DDBJ databases">
        <title>Complete genome sequence of Clostridum sp. M2/40.</title>
        <authorList>
            <person name="Wibberg D."/>
            <person name="Puehler A."/>
            <person name="Schlueter A."/>
        </authorList>
    </citation>
    <scope>NUCLEOTIDE SEQUENCE [LARGE SCALE GENOMIC DNA]</scope>
    <source>
        <strain evidence="2">M2/40</strain>
    </source>
</reference>
<dbReference type="KEGG" id="clt:CM240_0648"/>
<dbReference type="STRING" id="1216932.CM240_0648"/>
<name>W6RU38_9CLOT</name>
<dbReference type="OrthoDB" id="9811025at2"/>
<protein>
    <submittedName>
        <fullName evidence="1">LlaJI restriction endonuclease</fullName>
    </submittedName>
</protein>
<dbReference type="PATRIC" id="fig|1216932.3.peg.637"/>
<keyword evidence="1" id="KW-0255">Endonuclease</keyword>
<gene>
    <name evidence="1" type="ORF">CM240_0648</name>
</gene>
<evidence type="ECO:0000313" key="1">
    <source>
        <dbReference type="EMBL" id="CDM67813.1"/>
    </source>
</evidence>
<evidence type="ECO:0000313" key="2">
    <source>
        <dbReference type="Proteomes" id="UP000019426"/>
    </source>
</evidence>
<dbReference type="EMBL" id="HG917868">
    <property type="protein sequence ID" value="CDM67813.1"/>
    <property type="molecule type" value="Genomic_DNA"/>
</dbReference>
<dbReference type="AlphaFoldDB" id="W6RU38"/>
<dbReference type="Proteomes" id="UP000019426">
    <property type="component" value="Chromosome M2/40_rep1"/>
</dbReference>
<dbReference type="GO" id="GO:0004519">
    <property type="term" value="F:endonuclease activity"/>
    <property type="evidence" value="ECO:0007669"/>
    <property type="project" value="UniProtKB-KW"/>
</dbReference>